<evidence type="ECO:0000256" key="4">
    <source>
        <dbReference type="PROSITE-ProRule" id="PRU01248"/>
    </source>
</evidence>
<dbReference type="PROSITE" id="PS51898">
    <property type="entry name" value="TYR_RECOMBINASE"/>
    <property type="match status" value="1"/>
</dbReference>
<evidence type="ECO:0000256" key="2">
    <source>
        <dbReference type="ARBA" id="ARBA00023125"/>
    </source>
</evidence>
<keyword evidence="8" id="KW-1185">Reference proteome</keyword>
<reference evidence="7 8" key="1">
    <citation type="submission" date="2021-10" db="EMBL/GenBank/DDBJ databases">
        <title>Draft genome of Aestuariibacter halophilus JC2043.</title>
        <authorList>
            <person name="Emsley S.A."/>
            <person name="Pfannmuller K.M."/>
            <person name="Ushijima B."/>
            <person name="Saw J.H."/>
            <person name="Videau P."/>
        </authorList>
    </citation>
    <scope>NUCLEOTIDE SEQUENCE [LARGE SCALE GENOMIC DNA]</scope>
    <source>
        <strain evidence="7 8">JC2043</strain>
    </source>
</reference>
<dbReference type="RefSeq" id="WP_229160293.1">
    <property type="nucleotide sequence ID" value="NZ_JAJEWP010000002.1"/>
</dbReference>
<evidence type="ECO:0000256" key="3">
    <source>
        <dbReference type="ARBA" id="ARBA00023172"/>
    </source>
</evidence>
<comment type="caution">
    <text evidence="7">The sequence shown here is derived from an EMBL/GenBank/DDBJ whole genome shotgun (WGS) entry which is preliminary data.</text>
</comment>
<evidence type="ECO:0000259" key="5">
    <source>
        <dbReference type="PROSITE" id="PS51898"/>
    </source>
</evidence>
<evidence type="ECO:0000259" key="6">
    <source>
        <dbReference type="PROSITE" id="PS51900"/>
    </source>
</evidence>
<dbReference type="InterPro" id="IPR011010">
    <property type="entry name" value="DNA_brk_join_enz"/>
</dbReference>
<dbReference type="PROSITE" id="PS51900">
    <property type="entry name" value="CB"/>
    <property type="match status" value="1"/>
</dbReference>
<dbReference type="Pfam" id="PF20172">
    <property type="entry name" value="DUF6538"/>
    <property type="match status" value="1"/>
</dbReference>
<sequence length="430" mass="49281">MEYLFRRGNWFHYKRRIPKDIARFYDGDFVQLSLKTDSMTMAKQRATLLNTQLDSLWSDLRSNGHEEAESKLEQAKEIAQAHGFPYLTMDQIISAGSSELVSRLNTIQPVVSSEQEKVEAVLGKHSSTAPTIRETLNRFCDYYRADMTNKSAHQIKKWKNPRLKAVDNLVSLYSDMPIDKVTRDHILGLREWWFGRIENEGLSPSSANKDFSHLRSLFAFARDDQKLDIDISYLFSRVRFANRASTRPPFETSHIRDNLLNIKNLDGLHPEAKLFLFAMADTGARPSELLGLDASNGDIRLDAPIPYIFIRPAKDKALKTAQSERQIPLVGASLFAFQNLPQGFEHYYRKADQLSANLNGFLRNHGLLPTTEHSIYSLRHSFEDRLTAVEPPEKVQAALMGHKYARPRYGDGPSLEQKKKWLDMICFDLT</sequence>
<keyword evidence="2 4" id="KW-0238">DNA-binding</keyword>
<dbReference type="SUPFAM" id="SSF56349">
    <property type="entry name" value="DNA breaking-rejoining enzymes"/>
    <property type="match status" value="1"/>
</dbReference>
<dbReference type="InterPro" id="IPR013762">
    <property type="entry name" value="Integrase-like_cat_sf"/>
</dbReference>
<dbReference type="InterPro" id="IPR046668">
    <property type="entry name" value="DUF6538"/>
</dbReference>
<accession>A0ABS8GAG3</accession>
<dbReference type="InterPro" id="IPR044068">
    <property type="entry name" value="CB"/>
</dbReference>
<keyword evidence="3" id="KW-0233">DNA recombination</keyword>
<keyword evidence="1" id="KW-0229">DNA integration</keyword>
<protein>
    <submittedName>
        <fullName evidence="7">Phage integrase SAM-like domain-containing protein</fullName>
    </submittedName>
</protein>
<feature type="domain" description="Core-binding (CB)" evidence="6">
    <location>
        <begin position="130"/>
        <end position="222"/>
    </location>
</feature>
<dbReference type="InterPro" id="IPR010998">
    <property type="entry name" value="Integrase_recombinase_N"/>
</dbReference>
<organism evidence="7 8">
    <name type="scientific">Fluctibacter halophilus</name>
    <dbReference type="NCBI Taxonomy" id="226011"/>
    <lineage>
        <taxon>Bacteria</taxon>
        <taxon>Pseudomonadati</taxon>
        <taxon>Pseudomonadota</taxon>
        <taxon>Gammaproteobacteria</taxon>
        <taxon>Alteromonadales</taxon>
        <taxon>Alteromonadaceae</taxon>
        <taxon>Fluctibacter</taxon>
    </lineage>
</organism>
<dbReference type="EMBL" id="JAJEWP010000002">
    <property type="protein sequence ID" value="MCC2616704.1"/>
    <property type="molecule type" value="Genomic_DNA"/>
</dbReference>
<name>A0ABS8GAG3_9ALTE</name>
<dbReference type="InterPro" id="IPR002104">
    <property type="entry name" value="Integrase_catalytic"/>
</dbReference>
<proteinExistence type="predicted"/>
<gene>
    <name evidence="7" type="ORF">LJ739_10670</name>
</gene>
<dbReference type="Proteomes" id="UP001520878">
    <property type="component" value="Unassembled WGS sequence"/>
</dbReference>
<feature type="domain" description="Tyr recombinase" evidence="5">
    <location>
        <begin position="241"/>
        <end position="423"/>
    </location>
</feature>
<dbReference type="Gene3D" id="1.10.150.130">
    <property type="match status" value="1"/>
</dbReference>
<dbReference type="Gene3D" id="1.10.443.10">
    <property type="entry name" value="Intergrase catalytic core"/>
    <property type="match status" value="1"/>
</dbReference>
<evidence type="ECO:0000313" key="7">
    <source>
        <dbReference type="EMBL" id="MCC2616704.1"/>
    </source>
</evidence>
<evidence type="ECO:0000256" key="1">
    <source>
        <dbReference type="ARBA" id="ARBA00022908"/>
    </source>
</evidence>
<evidence type="ECO:0000313" key="8">
    <source>
        <dbReference type="Proteomes" id="UP001520878"/>
    </source>
</evidence>